<dbReference type="InterPro" id="IPR046219">
    <property type="entry name" value="DUF6252"/>
</dbReference>
<accession>A0ABW5ZPB3</accession>
<evidence type="ECO:0000313" key="3">
    <source>
        <dbReference type="Proteomes" id="UP001597548"/>
    </source>
</evidence>
<organism evidence="2 3">
    <name type="scientific">Psychroserpens luteus</name>
    <dbReference type="NCBI Taxonomy" id="1434066"/>
    <lineage>
        <taxon>Bacteria</taxon>
        <taxon>Pseudomonadati</taxon>
        <taxon>Bacteroidota</taxon>
        <taxon>Flavobacteriia</taxon>
        <taxon>Flavobacteriales</taxon>
        <taxon>Flavobacteriaceae</taxon>
        <taxon>Psychroserpens</taxon>
    </lineage>
</organism>
<gene>
    <name evidence="2" type="ORF">ACFS29_04100</name>
</gene>
<evidence type="ECO:0000256" key="1">
    <source>
        <dbReference type="SAM" id="SignalP"/>
    </source>
</evidence>
<reference evidence="3" key="1">
    <citation type="journal article" date="2019" name="Int. J. Syst. Evol. Microbiol.">
        <title>The Global Catalogue of Microorganisms (GCM) 10K type strain sequencing project: providing services to taxonomists for standard genome sequencing and annotation.</title>
        <authorList>
            <consortium name="The Broad Institute Genomics Platform"/>
            <consortium name="The Broad Institute Genome Sequencing Center for Infectious Disease"/>
            <person name="Wu L."/>
            <person name="Ma J."/>
        </authorList>
    </citation>
    <scope>NUCLEOTIDE SEQUENCE [LARGE SCALE GENOMIC DNA]</scope>
    <source>
        <strain evidence="3">KCTC 32514</strain>
    </source>
</reference>
<dbReference type="PROSITE" id="PS51257">
    <property type="entry name" value="PROKAR_LIPOPROTEIN"/>
    <property type="match status" value="1"/>
</dbReference>
<protein>
    <submittedName>
        <fullName evidence="2">DUF6252 family protein</fullName>
    </submittedName>
</protein>
<feature type="signal peptide" evidence="1">
    <location>
        <begin position="1"/>
        <end position="17"/>
    </location>
</feature>
<keyword evidence="3" id="KW-1185">Reference proteome</keyword>
<dbReference type="EMBL" id="JBHUOS010000001">
    <property type="protein sequence ID" value="MFD2914809.1"/>
    <property type="molecule type" value="Genomic_DNA"/>
</dbReference>
<evidence type="ECO:0000313" key="2">
    <source>
        <dbReference type="EMBL" id="MFD2914809.1"/>
    </source>
</evidence>
<dbReference type="RefSeq" id="WP_194507520.1">
    <property type="nucleotide sequence ID" value="NZ_JADILU010000003.1"/>
</dbReference>
<name>A0ABW5ZPB3_9FLAO</name>
<keyword evidence="1" id="KW-0732">Signal</keyword>
<dbReference type="Pfam" id="PF19765">
    <property type="entry name" value="DUF6252"/>
    <property type="match status" value="1"/>
</dbReference>
<comment type="caution">
    <text evidence="2">The sequence shown here is derived from an EMBL/GenBank/DDBJ whole genome shotgun (WGS) entry which is preliminary data.</text>
</comment>
<feature type="chain" id="PRO_5046873832" evidence="1">
    <location>
        <begin position="18"/>
        <end position="177"/>
    </location>
</feature>
<dbReference type="Proteomes" id="UP001597548">
    <property type="component" value="Unassembled WGS sequence"/>
</dbReference>
<sequence>MKKLIILLVLTSMFACGSDDSILDDNDPNGSYITANVNGTNFTTVNIPDATSAYLVITDFNFIIGLAGAEYNGTENPRSIGIVFSGLDFDSVVVGYELTATNENEVVAGSYFSESTAGFENGGESDGNAYVKITAIDKVNQTISGEFNFVAIDDDNDDITYAVTNGIFNNIEYSIQN</sequence>
<proteinExistence type="predicted"/>